<evidence type="ECO:0000313" key="2">
    <source>
        <dbReference type="Proteomes" id="UP000472335"/>
    </source>
</evidence>
<dbReference type="RefSeq" id="WP_165254054.1">
    <property type="nucleotide sequence ID" value="NZ_JAAKZY010000001.1"/>
</dbReference>
<dbReference type="Proteomes" id="UP000472335">
    <property type="component" value="Unassembled WGS sequence"/>
</dbReference>
<sequence>MTYPERIDTAAPVIARHDISIDAPLERVWRLHTDVTGWSLWQPDISTSRSDGALTVGSTFHWSTAGLDIASTVYALDVPHRILWGGPAHGITGIHLWTFQPGQHGTVLVRTEESWDGEPVRADPAGIQQALDDSLKHWLGHLKKAAESDQA</sequence>
<accession>A0A6G4UX02</accession>
<dbReference type="AlphaFoldDB" id="A0A6G4UX02"/>
<gene>
    <name evidence="1" type="ORF">G5C60_00185</name>
</gene>
<proteinExistence type="predicted"/>
<name>A0A6G4UX02_9ACTN</name>
<dbReference type="Pfam" id="PF10604">
    <property type="entry name" value="Polyketide_cyc2"/>
    <property type="match status" value="1"/>
</dbReference>
<organism evidence="1 2">
    <name type="scientific">Streptomyces scabichelini</name>
    <dbReference type="NCBI Taxonomy" id="2711217"/>
    <lineage>
        <taxon>Bacteria</taxon>
        <taxon>Bacillati</taxon>
        <taxon>Actinomycetota</taxon>
        <taxon>Actinomycetes</taxon>
        <taxon>Kitasatosporales</taxon>
        <taxon>Streptomycetaceae</taxon>
        <taxon>Streptomyces</taxon>
    </lineage>
</organism>
<dbReference type="EMBL" id="JAAKZY010000001">
    <property type="protein sequence ID" value="NGO06134.1"/>
    <property type="molecule type" value="Genomic_DNA"/>
</dbReference>
<protein>
    <submittedName>
        <fullName evidence="1">Shy6-polyketide cyclase</fullName>
    </submittedName>
</protein>
<dbReference type="InterPro" id="IPR019587">
    <property type="entry name" value="Polyketide_cyclase/dehydratase"/>
</dbReference>
<dbReference type="Gene3D" id="3.30.530.20">
    <property type="match status" value="1"/>
</dbReference>
<dbReference type="SUPFAM" id="SSF55961">
    <property type="entry name" value="Bet v1-like"/>
    <property type="match status" value="1"/>
</dbReference>
<reference evidence="1 2" key="1">
    <citation type="submission" date="2020-02" db="EMBL/GenBank/DDBJ databases">
        <title>Whole-genome analyses of novel actinobacteria.</title>
        <authorList>
            <person name="Sahin N."/>
            <person name="Gencbay T."/>
        </authorList>
    </citation>
    <scope>NUCLEOTIDE SEQUENCE [LARGE SCALE GENOMIC DNA]</scope>
    <source>
        <strain evidence="1 2">HC44</strain>
    </source>
</reference>
<dbReference type="InterPro" id="IPR023393">
    <property type="entry name" value="START-like_dom_sf"/>
</dbReference>
<comment type="caution">
    <text evidence="1">The sequence shown here is derived from an EMBL/GenBank/DDBJ whole genome shotgun (WGS) entry which is preliminary data.</text>
</comment>
<evidence type="ECO:0000313" key="1">
    <source>
        <dbReference type="EMBL" id="NGO06134.1"/>
    </source>
</evidence>
<keyword evidence="2" id="KW-1185">Reference proteome</keyword>